<keyword evidence="2" id="KW-1185">Reference proteome</keyword>
<feature type="non-terminal residue" evidence="1">
    <location>
        <position position="1"/>
    </location>
</feature>
<evidence type="ECO:0000313" key="1">
    <source>
        <dbReference type="EMBL" id="GBN47462.1"/>
    </source>
</evidence>
<organism evidence="1 2">
    <name type="scientific">Araneus ventricosus</name>
    <name type="common">Orbweaver spider</name>
    <name type="synonym">Epeira ventricosa</name>
    <dbReference type="NCBI Taxonomy" id="182803"/>
    <lineage>
        <taxon>Eukaryota</taxon>
        <taxon>Metazoa</taxon>
        <taxon>Ecdysozoa</taxon>
        <taxon>Arthropoda</taxon>
        <taxon>Chelicerata</taxon>
        <taxon>Arachnida</taxon>
        <taxon>Araneae</taxon>
        <taxon>Araneomorphae</taxon>
        <taxon>Entelegynae</taxon>
        <taxon>Araneoidea</taxon>
        <taxon>Araneidae</taxon>
        <taxon>Araneus</taxon>
    </lineage>
</organism>
<evidence type="ECO:0000313" key="2">
    <source>
        <dbReference type="Proteomes" id="UP000499080"/>
    </source>
</evidence>
<name>A0A4Y2P8T0_ARAVE</name>
<dbReference type="Proteomes" id="UP000499080">
    <property type="component" value="Unassembled WGS sequence"/>
</dbReference>
<dbReference type="AlphaFoldDB" id="A0A4Y2P8T0"/>
<protein>
    <submittedName>
        <fullName evidence="1">Uncharacterized protein</fullName>
    </submittedName>
</protein>
<reference evidence="1 2" key="1">
    <citation type="journal article" date="2019" name="Sci. Rep.">
        <title>Orb-weaving spider Araneus ventricosus genome elucidates the spidroin gene catalogue.</title>
        <authorList>
            <person name="Kono N."/>
            <person name="Nakamura H."/>
            <person name="Ohtoshi R."/>
            <person name="Moran D.A.P."/>
            <person name="Shinohara A."/>
            <person name="Yoshida Y."/>
            <person name="Fujiwara M."/>
            <person name="Mori M."/>
            <person name="Tomita M."/>
            <person name="Arakawa K."/>
        </authorList>
    </citation>
    <scope>NUCLEOTIDE SEQUENCE [LARGE SCALE GENOMIC DNA]</scope>
</reference>
<sequence>RSQALDFQTHLHNRHIPLPFLLSVLQTPGPSFDGLLTAFHYRLSSTDCTLGNIPKTGGFCAAECVPVRAQMGLSCRLQYKIWTEKLQRDEIPTAKLVVAFNEGPIWTV</sequence>
<accession>A0A4Y2P8T0</accession>
<proteinExistence type="predicted"/>
<gene>
    <name evidence="1" type="ORF">AVEN_146728_1</name>
</gene>
<dbReference type="EMBL" id="BGPR01131733">
    <property type="protein sequence ID" value="GBN47462.1"/>
    <property type="molecule type" value="Genomic_DNA"/>
</dbReference>
<comment type="caution">
    <text evidence="1">The sequence shown here is derived from an EMBL/GenBank/DDBJ whole genome shotgun (WGS) entry which is preliminary data.</text>
</comment>